<dbReference type="Proteomes" id="UP001056730">
    <property type="component" value="Chromosome"/>
</dbReference>
<evidence type="ECO:0000259" key="4">
    <source>
        <dbReference type="Pfam" id="PF02016"/>
    </source>
</evidence>
<evidence type="ECO:0000256" key="3">
    <source>
        <dbReference type="PIRSR" id="PIRSR028757-1"/>
    </source>
</evidence>
<feature type="domain" description="LD-carboxypeptidase C-terminal" evidence="5">
    <location>
        <begin position="199"/>
        <end position="311"/>
    </location>
</feature>
<dbReference type="SUPFAM" id="SSF141986">
    <property type="entry name" value="LD-carboxypeptidase A C-terminal domain-like"/>
    <property type="match status" value="1"/>
</dbReference>
<sequence length="323" mass="36633">MDKIFASKLKYGDEIRVISPSSSIERVGGFENNIISKIRLEDLGFKVTFGRHILENDRLYSSSINSRLSDIHEAFSDENVKAILTTIGGLNCNELLPYIDWNLIKQNPKMFIGYSDTTSLHNAIRAKTGLVTYYGPSYSSFKMDELQEFQTQSWIKAMKNKNYTLEPSDLWTSDLWFDKSITRSPKKTKWKIYNHGEVKGVITGGNIQTYNLQAGTKFLPEVESPILFLELSEGGIPLEFSRYLAQILEIHTDVSGLVIGRFPTDTEISEEIIYYILDKFPILKTIPVIYDVDFGHTQPIFTFPLGGIAEISTDPMVIQISQG</sequence>
<dbReference type="KEGG" id="lfo:LMK00_09940"/>
<dbReference type="InterPro" id="IPR040921">
    <property type="entry name" value="Peptidase_S66C"/>
</dbReference>
<feature type="active site" description="Nucleophile" evidence="3">
    <location>
        <position position="115"/>
    </location>
</feature>
<name>A0A9Q8Y3T6_9LACT</name>
<proteinExistence type="inferred from homology"/>
<dbReference type="Gene3D" id="3.50.30.60">
    <property type="entry name" value="LD-carboxypeptidase A C-terminal domain-like"/>
    <property type="match status" value="1"/>
</dbReference>
<dbReference type="AlphaFoldDB" id="A0A9Q8Y3T6"/>
<protein>
    <submittedName>
        <fullName evidence="6">LD-carboxypeptidase</fullName>
    </submittedName>
</protein>
<dbReference type="GO" id="GO:0016787">
    <property type="term" value="F:hydrolase activity"/>
    <property type="evidence" value="ECO:0007669"/>
    <property type="project" value="UniProtKB-KW"/>
</dbReference>
<evidence type="ECO:0000313" key="6">
    <source>
        <dbReference type="EMBL" id="USJ21540.1"/>
    </source>
</evidence>
<evidence type="ECO:0000256" key="2">
    <source>
        <dbReference type="ARBA" id="ARBA00022801"/>
    </source>
</evidence>
<gene>
    <name evidence="6" type="ORF">LMK00_09940</name>
</gene>
<comment type="similarity">
    <text evidence="1">Belongs to the peptidase S66 family.</text>
</comment>
<dbReference type="Pfam" id="PF17676">
    <property type="entry name" value="Peptidase_S66C"/>
    <property type="match status" value="1"/>
</dbReference>
<dbReference type="PIRSF" id="PIRSF028757">
    <property type="entry name" value="LD-carboxypeptidase"/>
    <property type="match status" value="1"/>
</dbReference>
<dbReference type="InterPro" id="IPR027461">
    <property type="entry name" value="Carboxypeptidase_A_C_sf"/>
</dbReference>
<dbReference type="InterPro" id="IPR040449">
    <property type="entry name" value="Peptidase_S66_N"/>
</dbReference>
<feature type="domain" description="LD-carboxypeptidase N-terminal" evidence="4">
    <location>
        <begin position="15"/>
        <end position="135"/>
    </location>
</feature>
<dbReference type="PANTHER" id="PTHR30237:SF6">
    <property type="entry name" value="CARBOXYPEPTIDASE YOCD-RELATED"/>
    <property type="match status" value="1"/>
</dbReference>
<feature type="active site" description="Charge relay system" evidence="3">
    <location>
        <position position="296"/>
    </location>
</feature>
<dbReference type="RefSeq" id="WP_252175941.1">
    <property type="nucleotide sequence ID" value="NZ_CP086395.1"/>
</dbReference>
<dbReference type="PANTHER" id="PTHR30237">
    <property type="entry name" value="MURAMOYLTETRAPEPTIDE CARBOXYPEPTIDASE"/>
    <property type="match status" value="1"/>
</dbReference>
<feature type="active site" description="Charge relay system" evidence="3">
    <location>
        <position position="230"/>
    </location>
</feature>
<evidence type="ECO:0000256" key="1">
    <source>
        <dbReference type="ARBA" id="ARBA00010233"/>
    </source>
</evidence>
<accession>A0A9Q8Y3T6</accession>
<organism evidence="6 7">
    <name type="scientific">Lactococcus formosensis</name>
    <dbReference type="NCBI Taxonomy" id="1281486"/>
    <lineage>
        <taxon>Bacteria</taxon>
        <taxon>Bacillati</taxon>
        <taxon>Bacillota</taxon>
        <taxon>Bacilli</taxon>
        <taxon>Lactobacillales</taxon>
        <taxon>Streptococcaceae</taxon>
        <taxon>Lactococcus</taxon>
    </lineage>
</organism>
<dbReference type="CDD" id="cd07062">
    <property type="entry name" value="Peptidase_S66_mccF_like"/>
    <property type="match status" value="1"/>
</dbReference>
<dbReference type="InterPro" id="IPR003507">
    <property type="entry name" value="S66_fam"/>
</dbReference>
<dbReference type="InterPro" id="IPR029062">
    <property type="entry name" value="Class_I_gatase-like"/>
</dbReference>
<keyword evidence="2" id="KW-0378">Hydrolase</keyword>
<dbReference type="SUPFAM" id="SSF52317">
    <property type="entry name" value="Class I glutamine amidotransferase-like"/>
    <property type="match status" value="1"/>
</dbReference>
<evidence type="ECO:0000259" key="5">
    <source>
        <dbReference type="Pfam" id="PF17676"/>
    </source>
</evidence>
<dbReference type="Gene3D" id="3.40.50.10740">
    <property type="entry name" value="Class I glutamine amidotransferase-like"/>
    <property type="match status" value="1"/>
</dbReference>
<dbReference type="InterPro" id="IPR027478">
    <property type="entry name" value="LdcA_N"/>
</dbReference>
<dbReference type="EMBL" id="CP086395">
    <property type="protein sequence ID" value="USJ21540.1"/>
    <property type="molecule type" value="Genomic_DNA"/>
</dbReference>
<evidence type="ECO:0000313" key="7">
    <source>
        <dbReference type="Proteomes" id="UP001056730"/>
    </source>
</evidence>
<dbReference type="Pfam" id="PF02016">
    <property type="entry name" value="Peptidase_S66"/>
    <property type="match status" value="1"/>
</dbReference>
<reference evidence="6" key="1">
    <citation type="journal article" date="2022" name="Front. Microbiol.">
        <title>Feed Insects as a Reservoir of Granadaene-Producing Lactococci.</title>
        <authorList>
            <person name="Neuzil-Bunesova V."/>
            <person name="Ramirez Garcia A."/>
            <person name="Modrackova N."/>
            <person name="Makovska M."/>
            <person name="Sabolova M."/>
            <person name="Sproer C."/>
            <person name="Bunk B."/>
            <person name="Blom J."/>
            <person name="Schwab C."/>
        </authorList>
    </citation>
    <scope>NUCLEOTIDE SEQUENCE</scope>
    <source>
        <strain evidence="6">I4/6O</strain>
    </source>
</reference>